<feature type="non-terminal residue" evidence="1">
    <location>
        <position position="1"/>
    </location>
</feature>
<dbReference type="Proteomes" id="UP000252582">
    <property type="component" value="Unassembled WGS sequence"/>
</dbReference>
<proteinExistence type="predicted"/>
<organism evidence="1 2">
    <name type="scientific">Ciceribacter lividus</name>
    <dbReference type="NCBI Taxonomy" id="1197950"/>
    <lineage>
        <taxon>Bacteria</taxon>
        <taxon>Pseudomonadati</taxon>
        <taxon>Pseudomonadota</taxon>
        <taxon>Alphaproteobacteria</taxon>
        <taxon>Hyphomicrobiales</taxon>
        <taxon>Rhizobiaceae</taxon>
        <taxon>Ciceribacter</taxon>
    </lineage>
</organism>
<evidence type="ECO:0000313" key="2">
    <source>
        <dbReference type="Proteomes" id="UP000252582"/>
    </source>
</evidence>
<sequence>IEGHIADGTASLMLNTTTQGDTPSHWLEVRWRQTF</sequence>
<evidence type="ECO:0000313" key="1">
    <source>
        <dbReference type="EMBL" id="RCW20138.1"/>
    </source>
</evidence>
<dbReference type="AlphaFoldDB" id="A0A6I7HII5"/>
<reference evidence="1 2" key="1">
    <citation type="submission" date="2018-07" db="EMBL/GenBank/DDBJ databases">
        <title>Genomic Encyclopedia of Type Strains, Phase IV (KMG-IV): sequencing the most valuable type-strain genomes for metagenomic binning, comparative biology and taxonomic classification.</title>
        <authorList>
            <person name="Goeker M."/>
        </authorList>
    </citation>
    <scope>NUCLEOTIDE SEQUENCE [LARGE SCALE GENOMIC DNA]</scope>
    <source>
        <strain evidence="1 2">DSM 25528</strain>
    </source>
</reference>
<comment type="caution">
    <text evidence="1">The sequence shown here is derived from an EMBL/GenBank/DDBJ whole genome shotgun (WGS) entry which is preliminary data.</text>
</comment>
<dbReference type="EMBL" id="QPIX01000015">
    <property type="protein sequence ID" value="RCW20138.1"/>
    <property type="molecule type" value="Genomic_DNA"/>
</dbReference>
<accession>A0A6I7HII5</accession>
<keyword evidence="2" id="KW-1185">Reference proteome</keyword>
<gene>
    <name evidence="1" type="ORF">DFR48_1151</name>
</gene>
<name>A0A6I7HII5_9HYPH</name>
<protein>
    <submittedName>
        <fullName evidence="1">Uncharacterized protein</fullName>
    </submittedName>
</protein>